<protein>
    <recommendedName>
        <fullName evidence="1">Cohesin domain-containing protein</fullName>
    </recommendedName>
</protein>
<dbReference type="HOGENOM" id="CLU_1616323_0_0_7"/>
<feature type="domain" description="Cohesin" evidence="1">
    <location>
        <begin position="40"/>
        <end position="122"/>
    </location>
</feature>
<dbReference type="GO" id="GO:0000272">
    <property type="term" value="P:polysaccharide catabolic process"/>
    <property type="evidence" value="ECO:0007669"/>
    <property type="project" value="InterPro"/>
</dbReference>
<dbReference type="eggNOG" id="ENOG502ZNX2">
    <property type="taxonomic scope" value="Bacteria"/>
</dbReference>
<dbReference type="AlphaFoldDB" id="B8FJ12"/>
<dbReference type="InterPro" id="IPR008965">
    <property type="entry name" value="CBM2/CBM3_carb-bd_dom_sf"/>
</dbReference>
<evidence type="ECO:0000313" key="3">
    <source>
        <dbReference type="Proteomes" id="UP000000739"/>
    </source>
</evidence>
<dbReference type="EMBL" id="CP001322">
    <property type="protein sequence ID" value="ACL04939.1"/>
    <property type="molecule type" value="Genomic_DNA"/>
</dbReference>
<proteinExistence type="predicted"/>
<name>B8FJ12_DESAL</name>
<evidence type="ECO:0000259" key="1">
    <source>
        <dbReference type="Pfam" id="PF00963"/>
    </source>
</evidence>
<dbReference type="InterPro" id="IPR002102">
    <property type="entry name" value="Cohesin_dom"/>
</dbReference>
<dbReference type="SUPFAM" id="SSF49384">
    <property type="entry name" value="Carbohydrate-binding domain"/>
    <property type="match status" value="1"/>
</dbReference>
<sequence length="164" mass="18030">MQRLAKHFLVLAIIILIAGWQDLYADFQKPEKSGSKDMMSILLKAENAPSGVRAMGLEIHYNPQVLEFEKCERTGLMKKGFSMFGSNIVKPGVLRMGGIDPSADSLPSGVSGDLFILRFKMVGKGSPDFAFKNFKDDIQEWSTRIGPCNADDSPVSGLVLCIDE</sequence>
<dbReference type="Gene3D" id="2.60.40.680">
    <property type="match status" value="1"/>
</dbReference>
<keyword evidence="3" id="KW-1185">Reference proteome</keyword>
<dbReference type="RefSeq" id="WP_015947999.1">
    <property type="nucleotide sequence ID" value="NC_011768.1"/>
</dbReference>
<organism evidence="2 3">
    <name type="scientific">Desulfatibacillum aliphaticivorans</name>
    <dbReference type="NCBI Taxonomy" id="218208"/>
    <lineage>
        <taxon>Bacteria</taxon>
        <taxon>Pseudomonadati</taxon>
        <taxon>Thermodesulfobacteriota</taxon>
        <taxon>Desulfobacteria</taxon>
        <taxon>Desulfobacterales</taxon>
        <taxon>Desulfatibacillaceae</taxon>
        <taxon>Desulfatibacillum</taxon>
    </lineage>
</organism>
<reference evidence="2 3" key="1">
    <citation type="journal article" date="2012" name="Environ. Microbiol.">
        <title>The genome sequence of Desulfatibacillum alkenivorans AK-01: a blueprint for anaerobic alkane oxidation.</title>
        <authorList>
            <person name="Callaghan A.V."/>
            <person name="Morris B.E."/>
            <person name="Pereira I.A."/>
            <person name="McInerney M.J."/>
            <person name="Austin R.N."/>
            <person name="Groves J.T."/>
            <person name="Kukor J.J."/>
            <person name="Suflita J.M."/>
            <person name="Young L.Y."/>
            <person name="Zylstra G.J."/>
            <person name="Wawrik B."/>
        </authorList>
    </citation>
    <scope>NUCLEOTIDE SEQUENCE [LARGE SCALE GENOMIC DNA]</scope>
    <source>
        <strain evidence="2 3">AK-01</strain>
    </source>
</reference>
<dbReference type="Pfam" id="PF00963">
    <property type="entry name" value="Cohesin"/>
    <property type="match status" value="1"/>
</dbReference>
<accession>B8FJ12</accession>
<gene>
    <name evidence="2" type="ordered locus">Dalk_3249</name>
</gene>
<evidence type="ECO:0000313" key="2">
    <source>
        <dbReference type="EMBL" id="ACL04939.1"/>
    </source>
</evidence>
<dbReference type="GO" id="GO:0030246">
    <property type="term" value="F:carbohydrate binding"/>
    <property type="evidence" value="ECO:0007669"/>
    <property type="project" value="InterPro"/>
</dbReference>
<dbReference type="CDD" id="cd08547">
    <property type="entry name" value="Type_II_cohesin"/>
    <property type="match status" value="1"/>
</dbReference>
<dbReference type="Proteomes" id="UP000000739">
    <property type="component" value="Chromosome"/>
</dbReference>
<dbReference type="KEGG" id="dal:Dalk_3249"/>